<feature type="signal peptide" evidence="1">
    <location>
        <begin position="1"/>
        <end position="21"/>
    </location>
</feature>
<dbReference type="InterPro" id="IPR007484">
    <property type="entry name" value="Peptidase_M28"/>
</dbReference>
<dbReference type="PANTHER" id="PTHR12147:SF26">
    <property type="entry name" value="PEPTIDASE M28 DOMAIN-CONTAINING PROTEIN"/>
    <property type="match status" value="1"/>
</dbReference>
<dbReference type="EMBL" id="RAHX01000001">
    <property type="protein sequence ID" value="RJY08186.1"/>
    <property type="molecule type" value="Genomic_DNA"/>
</dbReference>
<organism evidence="3 4">
    <name type="scientific">Aurantiacibacter aquimixticola</name>
    <dbReference type="NCBI Taxonomy" id="1958945"/>
    <lineage>
        <taxon>Bacteria</taxon>
        <taxon>Pseudomonadati</taxon>
        <taxon>Pseudomonadota</taxon>
        <taxon>Alphaproteobacteria</taxon>
        <taxon>Sphingomonadales</taxon>
        <taxon>Erythrobacteraceae</taxon>
        <taxon>Aurantiacibacter</taxon>
    </lineage>
</organism>
<dbReference type="PANTHER" id="PTHR12147">
    <property type="entry name" value="METALLOPEPTIDASE M28 FAMILY MEMBER"/>
    <property type="match status" value="1"/>
</dbReference>
<dbReference type="Proteomes" id="UP000285232">
    <property type="component" value="Unassembled WGS sequence"/>
</dbReference>
<reference evidence="3 4" key="1">
    <citation type="journal article" date="2017" name="Int. J. Syst. Evol. Microbiol.">
        <title>Erythrobacter aquimixticola sp. nov., isolated from the junction between the ocean and a freshwater spring.</title>
        <authorList>
            <person name="Park S."/>
            <person name="Jung Y.T."/>
            <person name="Choi S.J."/>
            <person name="Yoon J.H."/>
        </authorList>
    </citation>
    <scope>NUCLEOTIDE SEQUENCE [LARGE SCALE GENOMIC DNA]</scope>
    <source>
        <strain evidence="3 4">JSSK-14</strain>
    </source>
</reference>
<dbReference type="RefSeq" id="WP_120047075.1">
    <property type="nucleotide sequence ID" value="NZ_RAHX01000001.1"/>
</dbReference>
<feature type="domain" description="Peptidase M28" evidence="2">
    <location>
        <begin position="295"/>
        <end position="505"/>
    </location>
</feature>
<dbReference type="InterPro" id="IPR046450">
    <property type="entry name" value="PA_dom_sf"/>
</dbReference>
<gene>
    <name evidence="3" type="ORF">D6201_01380</name>
</gene>
<proteinExistence type="predicted"/>
<evidence type="ECO:0000256" key="1">
    <source>
        <dbReference type="SAM" id="SignalP"/>
    </source>
</evidence>
<name>A0A419RQY8_9SPHN</name>
<evidence type="ECO:0000313" key="3">
    <source>
        <dbReference type="EMBL" id="RJY08186.1"/>
    </source>
</evidence>
<dbReference type="SUPFAM" id="SSF53187">
    <property type="entry name" value="Zn-dependent exopeptidases"/>
    <property type="match status" value="1"/>
</dbReference>
<dbReference type="SUPFAM" id="SSF52025">
    <property type="entry name" value="PA domain"/>
    <property type="match status" value="1"/>
</dbReference>
<dbReference type="Gene3D" id="3.50.30.30">
    <property type="match status" value="1"/>
</dbReference>
<protein>
    <submittedName>
        <fullName evidence="3">M28 family peptidase</fullName>
    </submittedName>
</protein>
<evidence type="ECO:0000313" key="4">
    <source>
        <dbReference type="Proteomes" id="UP000285232"/>
    </source>
</evidence>
<dbReference type="GO" id="GO:0006508">
    <property type="term" value="P:proteolysis"/>
    <property type="evidence" value="ECO:0007669"/>
    <property type="project" value="InterPro"/>
</dbReference>
<keyword evidence="1" id="KW-0732">Signal</keyword>
<keyword evidence="4" id="KW-1185">Reference proteome</keyword>
<dbReference type="InterPro" id="IPR045175">
    <property type="entry name" value="M28_fam"/>
</dbReference>
<dbReference type="Gene3D" id="3.40.630.10">
    <property type="entry name" value="Zn peptidases"/>
    <property type="match status" value="2"/>
</dbReference>
<dbReference type="AlphaFoldDB" id="A0A419RQY8"/>
<accession>A0A419RQY8</accession>
<dbReference type="GO" id="GO:0008235">
    <property type="term" value="F:metalloexopeptidase activity"/>
    <property type="evidence" value="ECO:0007669"/>
    <property type="project" value="InterPro"/>
</dbReference>
<evidence type="ECO:0000259" key="2">
    <source>
        <dbReference type="Pfam" id="PF04389"/>
    </source>
</evidence>
<comment type="caution">
    <text evidence="3">The sequence shown here is derived from an EMBL/GenBank/DDBJ whole genome shotgun (WGS) entry which is preliminary data.</text>
</comment>
<feature type="chain" id="PRO_5019283432" evidence="1">
    <location>
        <begin position="22"/>
        <end position="538"/>
    </location>
</feature>
<dbReference type="Pfam" id="PF04389">
    <property type="entry name" value="Peptidase_M28"/>
    <property type="match status" value="1"/>
</dbReference>
<dbReference type="OrthoDB" id="9778250at2"/>
<sequence>MKKFLLLGAFALAASATPALAEDPVTDRATLERDVRVLADDDMEGREAGTPGYDRAAAYVASRFADMGLEPGGDDGDWYQRFGLVRHSAARDSRLSIRGADGSDIKATFGEDFVGGGIASASGDSVTAEMVFVGYGLDLPDLGYDDLSGVDLEGKIALWTFAVPEGLDSLETIHIQRSAMQRFAARGAVGAIMLWTPSMDERINWERGRNFIGRVGGVTWMGPDGVAHDDARGMEFSLIASPELSRRLLQGQPLDYEAFSAAQANDLAVVPSFATGMTARVAYENAFEPMLETSNVIAIQPGTDPSVADQYIVVTAHLDHEGANGEGPDPIYNGAMDNATGTAAMLEMARLFAAQPQRRPVMFVALGAEELGLLGSSYHAANPGLEQGYLAANVNVDMPVLTWPFSDIVAFGADRSNLLGEVSSAVNEYDLKLVPDPNPSEAFFFRSDQYSYVQAGIPAVYVELGFGNGGDVAQESFLSTHYHKVSDEADLVDYEQLGRFADVAYLVTRNIANMDAQPAWNAGDFFERAFPRRVPIGK</sequence>